<evidence type="ECO:0000259" key="2">
    <source>
        <dbReference type="Pfam" id="PF01471"/>
    </source>
</evidence>
<keyword evidence="4" id="KW-1185">Reference proteome</keyword>
<accession>A0ABU1HQL2</accession>
<dbReference type="Proteomes" id="UP001249291">
    <property type="component" value="Unassembled WGS sequence"/>
</dbReference>
<reference evidence="3 4" key="1">
    <citation type="submission" date="2023-08" db="EMBL/GenBank/DDBJ databases">
        <title>Functional and genomic diversity of the sorghum phyllosphere microbiome.</title>
        <authorList>
            <person name="Shade A."/>
        </authorList>
    </citation>
    <scope>NUCLEOTIDE SEQUENCE [LARGE SCALE GENOMIC DNA]</scope>
    <source>
        <strain evidence="3 4">SORGH_AS_0445</strain>
    </source>
</reference>
<sequence length="393" mass="39828">MLGIAGAVASVALLAGGWAVASVFRSPGQIASDAAAPPPSVITAPVEQGVLAETLTVQGEVRAGDQTSASLTAAGEGGVAVVTDAPVAIGSQVSPGQVLLEINAQPVFALPGAFPFFRDLRTGDTGRDVEQLQRALNTAGYSTTADGIFGLETERSLTSLYADHGYEVPKEVVAEDSSAATEDAPAPTQEPSTPSNRAAQPVPVAPTVPEMQAVATSSSFVVTSVLPATVVAAPGVGSLPDDAAVVFAKGSPIASAMVIAATAAQLEVGFEAKATIAGAEIPLVLQNIGVADEEGLVPITFVTAESATVSIADSSVGEKPVLVVTRSVVAQDALLVPSRAVASRGSSRYVLRQEAESDFQEVSVKEVGELNGISAIEILNEEKLKPGDLVRVQ</sequence>
<protein>
    <submittedName>
        <fullName evidence="3">Peptidoglycan hydrolase-like protein with peptidoglycan-binding domain</fullName>
    </submittedName>
</protein>
<feature type="domain" description="Peptidoglycan binding-like" evidence="2">
    <location>
        <begin position="126"/>
        <end position="157"/>
    </location>
</feature>
<dbReference type="InterPro" id="IPR002477">
    <property type="entry name" value="Peptidoglycan-bd-like"/>
</dbReference>
<gene>
    <name evidence="3" type="ORF">QE375_001462</name>
</gene>
<evidence type="ECO:0000256" key="1">
    <source>
        <dbReference type="SAM" id="MobiDB-lite"/>
    </source>
</evidence>
<dbReference type="InterPro" id="IPR036365">
    <property type="entry name" value="PGBD-like_sf"/>
</dbReference>
<organism evidence="3 4">
    <name type="scientific">Microbacterium foliorum</name>
    <dbReference type="NCBI Taxonomy" id="104336"/>
    <lineage>
        <taxon>Bacteria</taxon>
        <taxon>Bacillati</taxon>
        <taxon>Actinomycetota</taxon>
        <taxon>Actinomycetes</taxon>
        <taxon>Micrococcales</taxon>
        <taxon>Microbacteriaceae</taxon>
        <taxon>Microbacterium</taxon>
    </lineage>
</organism>
<dbReference type="Pfam" id="PF01471">
    <property type="entry name" value="PG_binding_1"/>
    <property type="match status" value="1"/>
</dbReference>
<name>A0ABU1HQL2_9MICO</name>
<evidence type="ECO:0000313" key="3">
    <source>
        <dbReference type="EMBL" id="MDR6141908.1"/>
    </source>
</evidence>
<proteinExistence type="predicted"/>
<evidence type="ECO:0000313" key="4">
    <source>
        <dbReference type="Proteomes" id="UP001249291"/>
    </source>
</evidence>
<dbReference type="SUPFAM" id="SSF47090">
    <property type="entry name" value="PGBD-like"/>
    <property type="match status" value="1"/>
</dbReference>
<feature type="region of interest" description="Disordered" evidence="1">
    <location>
        <begin position="174"/>
        <end position="201"/>
    </location>
</feature>
<comment type="caution">
    <text evidence="3">The sequence shown here is derived from an EMBL/GenBank/DDBJ whole genome shotgun (WGS) entry which is preliminary data.</text>
</comment>
<dbReference type="EMBL" id="JAVIZQ010000001">
    <property type="protein sequence ID" value="MDR6141908.1"/>
    <property type="molecule type" value="Genomic_DNA"/>
</dbReference>
<dbReference type="InterPro" id="IPR036366">
    <property type="entry name" value="PGBDSf"/>
</dbReference>
<dbReference type="Gene3D" id="1.10.101.10">
    <property type="entry name" value="PGBD-like superfamily/PGBD"/>
    <property type="match status" value="1"/>
</dbReference>